<evidence type="ECO:0000313" key="3">
    <source>
        <dbReference type="Proteomes" id="UP000515917"/>
    </source>
</evidence>
<dbReference type="AlphaFoldDB" id="A0A7G3GAA1"/>
<dbReference type="Proteomes" id="UP000515917">
    <property type="component" value="Chromosome"/>
</dbReference>
<organism evidence="2 3">
    <name type="scientific">Iodobacter fluviatilis</name>
    <dbReference type="NCBI Taxonomy" id="537"/>
    <lineage>
        <taxon>Bacteria</taxon>
        <taxon>Pseudomonadati</taxon>
        <taxon>Pseudomonadota</taxon>
        <taxon>Betaproteobacteria</taxon>
        <taxon>Neisseriales</taxon>
        <taxon>Chitinibacteraceae</taxon>
        <taxon>Iodobacter</taxon>
    </lineage>
</organism>
<protein>
    <recommendedName>
        <fullName evidence="4">Terminase small subunit</fullName>
    </recommendedName>
</protein>
<feature type="region of interest" description="Disordered" evidence="1">
    <location>
        <begin position="63"/>
        <end position="88"/>
    </location>
</feature>
<sequence length="183" mass="20064">MSDFVSQAEFARQMGWAKSYVTKLKQEGRLCLSVDGKVDVEASKRLIIQTGGSDRPDVAERFANERGQQPADEVPEKLSEWGGPSKADSAAKKEHFAALQAEADYRVRIGELVEAKEVAAAVADVSISFRHALENLPARVAGELIGKDLDQIRSTLKQEIYAALSEMERSFAEKLTEIAPEVA</sequence>
<keyword evidence="3" id="KW-1185">Reference proteome</keyword>
<dbReference type="KEGG" id="ifl:C1H71_13525"/>
<dbReference type="RefSeq" id="WP_130106989.1">
    <property type="nucleotide sequence ID" value="NZ_CP025781.1"/>
</dbReference>
<evidence type="ECO:0008006" key="4">
    <source>
        <dbReference type="Google" id="ProtNLM"/>
    </source>
</evidence>
<reference evidence="2 3" key="1">
    <citation type="submission" date="2018-01" db="EMBL/GenBank/DDBJ databases">
        <title>Genome sequence of Iodobacter sp. strain PCH194 isolated from Indian Trans-Himalaya.</title>
        <authorList>
            <person name="Kumar V."/>
            <person name="Thakur V."/>
            <person name="Kumar S."/>
            <person name="Singh D."/>
        </authorList>
    </citation>
    <scope>NUCLEOTIDE SEQUENCE [LARGE SCALE GENOMIC DNA]</scope>
    <source>
        <strain evidence="2 3">PCH194</strain>
    </source>
</reference>
<proteinExistence type="predicted"/>
<name>A0A7G3GAA1_9NEIS</name>
<dbReference type="EMBL" id="CP025781">
    <property type="protein sequence ID" value="QBC44450.1"/>
    <property type="molecule type" value="Genomic_DNA"/>
</dbReference>
<gene>
    <name evidence="2" type="ORF">C1H71_13525</name>
</gene>
<evidence type="ECO:0000313" key="2">
    <source>
        <dbReference type="EMBL" id="QBC44450.1"/>
    </source>
</evidence>
<evidence type="ECO:0000256" key="1">
    <source>
        <dbReference type="SAM" id="MobiDB-lite"/>
    </source>
</evidence>
<accession>A0A7G3GAA1</accession>